<reference evidence="2 3" key="1">
    <citation type="submission" date="2021-04" db="EMBL/GenBank/DDBJ databases">
        <authorList>
            <person name="Bliznina A."/>
        </authorList>
    </citation>
    <scope>NUCLEOTIDE SEQUENCE [LARGE SCALE GENOMIC DNA]</scope>
</reference>
<organism evidence="2 3">
    <name type="scientific">Oikopleura dioica</name>
    <name type="common">Tunicate</name>
    <dbReference type="NCBI Taxonomy" id="34765"/>
    <lineage>
        <taxon>Eukaryota</taxon>
        <taxon>Metazoa</taxon>
        <taxon>Chordata</taxon>
        <taxon>Tunicata</taxon>
        <taxon>Appendicularia</taxon>
        <taxon>Copelata</taxon>
        <taxon>Oikopleuridae</taxon>
        <taxon>Oikopleura</taxon>
    </lineage>
</organism>
<evidence type="ECO:0000313" key="2">
    <source>
        <dbReference type="EMBL" id="CAG5095377.1"/>
    </source>
</evidence>
<keyword evidence="1" id="KW-0472">Membrane</keyword>
<proteinExistence type="predicted"/>
<feature type="transmembrane region" description="Helical" evidence="1">
    <location>
        <begin position="70"/>
        <end position="89"/>
    </location>
</feature>
<name>A0ABN7SDV0_OIKDI</name>
<dbReference type="EMBL" id="OU015569">
    <property type="protein sequence ID" value="CAG5095377.1"/>
    <property type="molecule type" value="Genomic_DNA"/>
</dbReference>
<keyword evidence="3" id="KW-1185">Reference proteome</keyword>
<dbReference type="Proteomes" id="UP001158576">
    <property type="component" value="Chromosome XSR"/>
</dbReference>
<keyword evidence="1" id="KW-0812">Transmembrane</keyword>
<evidence type="ECO:0000313" key="3">
    <source>
        <dbReference type="Proteomes" id="UP001158576"/>
    </source>
</evidence>
<evidence type="ECO:0000256" key="1">
    <source>
        <dbReference type="SAM" id="Phobius"/>
    </source>
</evidence>
<keyword evidence="1" id="KW-1133">Transmembrane helix</keyword>
<protein>
    <submittedName>
        <fullName evidence="2">Oidioi.mRNA.OKI2018_I69.XSR.g14160.t1.cds</fullName>
    </submittedName>
</protein>
<sequence>MGDESEDFNEKIVKIGGSALLGTSVLTGLFVAIGKSQIAQRAAKKGEDNLDFAKMNEASKWAMKALRRATMYNIIVFGGAISAFCYSYDVRSFADFKKTVQGIKGVQISKEGAKPTTWNDIFPEDSNSKNSN</sequence>
<feature type="transmembrane region" description="Helical" evidence="1">
    <location>
        <begin position="12"/>
        <end position="34"/>
    </location>
</feature>
<accession>A0ABN7SDV0</accession>
<gene>
    <name evidence="2" type="ORF">OKIOD_LOCUS5718</name>
</gene>